<evidence type="ECO:0000256" key="4">
    <source>
        <dbReference type="ARBA" id="ARBA00023136"/>
    </source>
</evidence>
<keyword evidence="9" id="KW-1185">Reference proteome</keyword>
<dbReference type="GO" id="GO:0005886">
    <property type="term" value="C:plasma membrane"/>
    <property type="evidence" value="ECO:0007669"/>
    <property type="project" value="TreeGrafter"/>
</dbReference>
<feature type="transmembrane region" description="Helical" evidence="6">
    <location>
        <begin position="88"/>
        <end position="110"/>
    </location>
</feature>
<dbReference type="SUPFAM" id="SSF103473">
    <property type="entry name" value="MFS general substrate transporter"/>
    <property type="match status" value="1"/>
</dbReference>
<dbReference type="InterPro" id="IPR020846">
    <property type="entry name" value="MFS_dom"/>
</dbReference>
<dbReference type="Pfam" id="PF07690">
    <property type="entry name" value="MFS_1"/>
    <property type="match status" value="1"/>
</dbReference>
<feature type="transmembrane region" description="Helical" evidence="6">
    <location>
        <begin position="122"/>
        <end position="140"/>
    </location>
</feature>
<dbReference type="InParanoid" id="A0A2J6T0A1"/>
<keyword evidence="4 6" id="KW-0472">Membrane</keyword>
<keyword evidence="3 6" id="KW-1133">Transmembrane helix</keyword>
<evidence type="ECO:0000256" key="2">
    <source>
        <dbReference type="ARBA" id="ARBA00022692"/>
    </source>
</evidence>
<dbReference type="GO" id="GO:0022857">
    <property type="term" value="F:transmembrane transporter activity"/>
    <property type="evidence" value="ECO:0007669"/>
    <property type="project" value="InterPro"/>
</dbReference>
<feature type="transmembrane region" description="Helical" evidence="6">
    <location>
        <begin position="416"/>
        <end position="436"/>
    </location>
</feature>
<dbReference type="OrthoDB" id="6770063at2759"/>
<sequence>MSVFWGGFKSRKKTRHCIHEHQSTHAGEPEEEPVAETTSERSSNHVPDANAGEVNTSGVVPPIARDSKGRCQICRQEQLAARRYRWRLIIGIFFPFALQALDTTIVASALSRVASDFHELKQMNFIISIFSLCSATFIPFWGQIIDIFGRTVTLEVTLLIMLVGTALCTAAPLRAFPVFILGRALQGLSVSGINVSTRVIMADKVTLKENAKNNSIFALFAGISYAVGPLIGGFLANSNWRWCFAINLPVAAVGMILVFIVLRPQLLGPQPLPELLGQDSELRGYQKFKAQLSTIDFFGQFFFLFGLGLLVLGLTWGGASYPWHDSRVVTTLVTGSILSVCFIIWQYLMAPGKYVSRKFPLQRPVLPWVLLSQRNMYLLFYINFATGMAITAVLYFTDFYYINVKGDSTSIAGLQLLYYTPGIGIGVYLAMVFCNFWPRQTFLPLFLGSITEATGISVLAWALDQGHPTTIAFMMGLTGAGTGLRFMPGSLHGIGFFPNDIAAVIAMTSFAVPFGGTLAMTLMSSVFFNKVGFSITESPTQPGLPKLPPEILGPLQYKIKKGVVFAFTSILPFMWMCVLAAASLGNVKITRKRKIDSEGQMDFSENTTEGAFLPALLRRRLGRKKQEVGTGVAVQTEEEKAREQVQITVANDTHV</sequence>
<evidence type="ECO:0000256" key="3">
    <source>
        <dbReference type="ARBA" id="ARBA00022989"/>
    </source>
</evidence>
<evidence type="ECO:0000313" key="9">
    <source>
        <dbReference type="Proteomes" id="UP000235371"/>
    </source>
</evidence>
<protein>
    <submittedName>
        <fullName evidence="8">MFS general substrate transporter</fullName>
    </submittedName>
</protein>
<organism evidence="8 9">
    <name type="scientific">Hyaloscypha bicolor E</name>
    <dbReference type="NCBI Taxonomy" id="1095630"/>
    <lineage>
        <taxon>Eukaryota</taxon>
        <taxon>Fungi</taxon>
        <taxon>Dikarya</taxon>
        <taxon>Ascomycota</taxon>
        <taxon>Pezizomycotina</taxon>
        <taxon>Leotiomycetes</taxon>
        <taxon>Helotiales</taxon>
        <taxon>Hyaloscyphaceae</taxon>
        <taxon>Hyaloscypha</taxon>
        <taxon>Hyaloscypha bicolor</taxon>
    </lineage>
</organism>
<dbReference type="PROSITE" id="PS50850">
    <property type="entry name" value="MFS"/>
    <property type="match status" value="1"/>
</dbReference>
<feature type="transmembrane region" description="Helical" evidence="6">
    <location>
        <begin position="152"/>
        <end position="172"/>
    </location>
</feature>
<dbReference type="InterPro" id="IPR011701">
    <property type="entry name" value="MFS"/>
</dbReference>
<dbReference type="InterPro" id="IPR036259">
    <property type="entry name" value="MFS_trans_sf"/>
</dbReference>
<feature type="transmembrane region" description="Helical" evidence="6">
    <location>
        <begin position="328"/>
        <end position="348"/>
    </location>
</feature>
<feature type="transmembrane region" description="Helical" evidence="6">
    <location>
        <begin position="297"/>
        <end position="316"/>
    </location>
</feature>
<evidence type="ECO:0000256" key="1">
    <source>
        <dbReference type="ARBA" id="ARBA00004141"/>
    </source>
</evidence>
<evidence type="ECO:0000259" key="7">
    <source>
        <dbReference type="PROSITE" id="PS50850"/>
    </source>
</evidence>
<dbReference type="EMBL" id="KZ613848">
    <property type="protein sequence ID" value="PMD56460.1"/>
    <property type="molecule type" value="Genomic_DNA"/>
</dbReference>
<dbReference type="Proteomes" id="UP000235371">
    <property type="component" value="Unassembled WGS sequence"/>
</dbReference>
<feature type="transmembrane region" description="Helical" evidence="6">
    <location>
        <begin position="469"/>
        <end position="488"/>
    </location>
</feature>
<dbReference type="PANTHER" id="PTHR23501:SF39">
    <property type="entry name" value="MULTIDRUG TRANSPORTER, PUTATIVE (AFU_ORTHOLOGUE AFUA_1G05010)-RELATED"/>
    <property type="match status" value="1"/>
</dbReference>
<dbReference type="Gene3D" id="1.20.1250.20">
    <property type="entry name" value="MFS general substrate transporter like domains"/>
    <property type="match status" value="1"/>
</dbReference>
<evidence type="ECO:0000313" key="8">
    <source>
        <dbReference type="EMBL" id="PMD56460.1"/>
    </source>
</evidence>
<feature type="transmembrane region" description="Helical" evidence="6">
    <location>
        <begin position="216"/>
        <end position="236"/>
    </location>
</feature>
<feature type="region of interest" description="Disordered" evidence="5">
    <location>
        <begin position="16"/>
        <end position="58"/>
    </location>
</feature>
<feature type="transmembrane region" description="Helical" evidence="6">
    <location>
        <begin position="563"/>
        <end position="584"/>
    </location>
</feature>
<evidence type="ECO:0000256" key="6">
    <source>
        <dbReference type="SAM" id="Phobius"/>
    </source>
</evidence>
<evidence type="ECO:0000256" key="5">
    <source>
        <dbReference type="SAM" id="MobiDB-lite"/>
    </source>
</evidence>
<reference evidence="8 9" key="1">
    <citation type="submission" date="2016-04" db="EMBL/GenBank/DDBJ databases">
        <title>A degradative enzymes factory behind the ericoid mycorrhizal symbiosis.</title>
        <authorList>
            <consortium name="DOE Joint Genome Institute"/>
            <person name="Martino E."/>
            <person name="Morin E."/>
            <person name="Grelet G."/>
            <person name="Kuo A."/>
            <person name="Kohler A."/>
            <person name="Daghino S."/>
            <person name="Barry K."/>
            <person name="Choi C."/>
            <person name="Cichocki N."/>
            <person name="Clum A."/>
            <person name="Copeland A."/>
            <person name="Hainaut M."/>
            <person name="Haridas S."/>
            <person name="Labutti K."/>
            <person name="Lindquist E."/>
            <person name="Lipzen A."/>
            <person name="Khouja H.-R."/>
            <person name="Murat C."/>
            <person name="Ohm R."/>
            <person name="Olson A."/>
            <person name="Spatafora J."/>
            <person name="Veneault-Fourrey C."/>
            <person name="Henrissat B."/>
            <person name="Grigoriev I."/>
            <person name="Martin F."/>
            <person name="Perotto S."/>
        </authorList>
    </citation>
    <scope>NUCLEOTIDE SEQUENCE [LARGE SCALE GENOMIC DNA]</scope>
    <source>
        <strain evidence="8 9">E</strain>
    </source>
</reference>
<dbReference type="RefSeq" id="XP_024733364.1">
    <property type="nucleotide sequence ID" value="XM_024878376.1"/>
</dbReference>
<feature type="transmembrane region" description="Helical" evidence="6">
    <location>
        <begin position="500"/>
        <end position="528"/>
    </location>
</feature>
<accession>A0A2J6T0A1</accession>
<feature type="domain" description="Major facilitator superfamily (MFS) profile" evidence="7">
    <location>
        <begin position="88"/>
        <end position="584"/>
    </location>
</feature>
<dbReference type="AlphaFoldDB" id="A0A2J6T0A1"/>
<dbReference type="GeneID" id="36586453"/>
<keyword evidence="2 6" id="KW-0812">Transmembrane</keyword>
<feature type="transmembrane region" description="Helical" evidence="6">
    <location>
        <begin position="443"/>
        <end position="463"/>
    </location>
</feature>
<feature type="transmembrane region" description="Helical" evidence="6">
    <location>
        <begin position="376"/>
        <end position="396"/>
    </location>
</feature>
<feature type="transmembrane region" description="Helical" evidence="6">
    <location>
        <begin position="242"/>
        <end position="262"/>
    </location>
</feature>
<name>A0A2J6T0A1_9HELO</name>
<proteinExistence type="predicted"/>
<dbReference type="PANTHER" id="PTHR23501">
    <property type="entry name" value="MAJOR FACILITATOR SUPERFAMILY"/>
    <property type="match status" value="1"/>
</dbReference>
<gene>
    <name evidence="8" type="ORF">K444DRAFT_594990</name>
</gene>
<comment type="subcellular location">
    <subcellularLocation>
        <location evidence="1">Membrane</location>
        <topology evidence="1">Multi-pass membrane protein</topology>
    </subcellularLocation>
</comment>